<dbReference type="OrthoDB" id="9808773at2"/>
<evidence type="ECO:0000313" key="7">
    <source>
        <dbReference type="EMBL" id="TEB13705.1"/>
    </source>
</evidence>
<dbReference type="PANTHER" id="PTHR31760">
    <property type="entry name" value="S-ADENOSYL-L-METHIONINE-DEPENDENT METHYLTRANSFERASES SUPERFAMILY PROTEIN"/>
    <property type="match status" value="1"/>
</dbReference>
<dbReference type="HAMAP" id="MF_00074">
    <property type="entry name" value="16SrRNA_methyltr_G"/>
    <property type="match status" value="1"/>
</dbReference>
<proteinExistence type="inferred from homology"/>
<comment type="function">
    <text evidence="6">Specifically methylates the N7 position of a guanine in 16S rRNA.</text>
</comment>
<organism evidence="7 8">
    <name type="scientific">Pelotomaculum propionicicum</name>
    <dbReference type="NCBI Taxonomy" id="258475"/>
    <lineage>
        <taxon>Bacteria</taxon>
        <taxon>Bacillati</taxon>
        <taxon>Bacillota</taxon>
        <taxon>Clostridia</taxon>
        <taxon>Eubacteriales</taxon>
        <taxon>Desulfotomaculaceae</taxon>
        <taxon>Pelotomaculum</taxon>
    </lineage>
</organism>
<dbReference type="AlphaFoldDB" id="A0A4Y7RXI2"/>
<dbReference type="EMBL" id="QFFZ01000001">
    <property type="protein sequence ID" value="TEB13705.1"/>
    <property type="molecule type" value="Genomic_DNA"/>
</dbReference>
<dbReference type="EC" id="2.1.1.-" evidence="6"/>
<name>A0A4Y7RXI2_9FIRM</name>
<dbReference type="PIRSF" id="PIRSF003078">
    <property type="entry name" value="GidB"/>
    <property type="match status" value="1"/>
</dbReference>
<feature type="binding site" evidence="6">
    <location>
        <begin position="130"/>
        <end position="131"/>
    </location>
    <ligand>
        <name>S-adenosyl-L-methionine</name>
        <dbReference type="ChEBI" id="CHEBI:59789"/>
    </ligand>
</feature>
<dbReference type="NCBIfam" id="TIGR00138">
    <property type="entry name" value="rsmG_gidB"/>
    <property type="match status" value="1"/>
</dbReference>
<evidence type="ECO:0000256" key="4">
    <source>
        <dbReference type="ARBA" id="ARBA00022679"/>
    </source>
</evidence>
<evidence type="ECO:0000256" key="1">
    <source>
        <dbReference type="ARBA" id="ARBA00022490"/>
    </source>
</evidence>
<keyword evidence="2 6" id="KW-0698">rRNA processing</keyword>
<dbReference type="RefSeq" id="WP_134212018.1">
    <property type="nucleotide sequence ID" value="NZ_QFFZ01000001.1"/>
</dbReference>
<dbReference type="FunFam" id="3.40.50.150:FF:000041">
    <property type="entry name" value="Ribosomal RNA small subunit methyltransferase G"/>
    <property type="match status" value="1"/>
</dbReference>
<evidence type="ECO:0000256" key="2">
    <source>
        <dbReference type="ARBA" id="ARBA00022552"/>
    </source>
</evidence>
<keyword evidence="8" id="KW-1185">Reference proteome</keyword>
<comment type="subcellular location">
    <subcellularLocation>
        <location evidence="6">Cytoplasm</location>
    </subcellularLocation>
</comment>
<keyword evidence="3 6" id="KW-0489">Methyltransferase</keyword>
<evidence type="ECO:0000256" key="5">
    <source>
        <dbReference type="ARBA" id="ARBA00022691"/>
    </source>
</evidence>
<evidence type="ECO:0000313" key="8">
    <source>
        <dbReference type="Proteomes" id="UP000297597"/>
    </source>
</evidence>
<comment type="caution">
    <text evidence="6">Lacks conserved residue(s) required for the propagation of feature annotation.</text>
</comment>
<keyword evidence="5 6" id="KW-0949">S-adenosyl-L-methionine</keyword>
<evidence type="ECO:0000256" key="6">
    <source>
        <dbReference type="HAMAP-Rule" id="MF_00074"/>
    </source>
</evidence>
<dbReference type="Pfam" id="PF02527">
    <property type="entry name" value="GidB"/>
    <property type="match status" value="1"/>
</dbReference>
<dbReference type="PANTHER" id="PTHR31760:SF0">
    <property type="entry name" value="S-ADENOSYL-L-METHIONINE-DEPENDENT METHYLTRANSFERASES SUPERFAMILY PROTEIN"/>
    <property type="match status" value="1"/>
</dbReference>
<dbReference type="CDD" id="cd02440">
    <property type="entry name" value="AdoMet_MTases"/>
    <property type="match status" value="1"/>
</dbReference>
<dbReference type="SUPFAM" id="SSF53335">
    <property type="entry name" value="S-adenosyl-L-methionine-dependent methyltransferases"/>
    <property type="match status" value="1"/>
</dbReference>
<dbReference type="GO" id="GO:0005829">
    <property type="term" value="C:cytosol"/>
    <property type="evidence" value="ECO:0007669"/>
    <property type="project" value="TreeGrafter"/>
</dbReference>
<keyword evidence="1 6" id="KW-0963">Cytoplasm</keyword>
<gene>
    <name evidence="6 7" type="primary">rsmG</name>
    <name evidence="7" type="ORF">Pmgp_00108</name>
</gene>
<dbReference type="InterPro" id="IPR029063">
    <property type="entry name" value="SAM-dependent_MTases_sf"/>
</dbReference>
<evidence type="ECO:0000256" key="3">
    <source>
        <dbReference type="ARBA" id="ARBA00022603"/>
    </source>
</evidence>
<protein>
    <recommendedName>
        <fullName evidence="6">Ribosomal RNA small subunit methyltransferase G</fullName>
        <ecNumber evidence="6">2.1.1.-</ecNumber>
    </recommendedName>
    <alternativeName>
        <fullName evidence="6">16S rRNA 7-methylguanosine methyltransferase</fullName>
        <shortName evidence="6">16S rRNA m7G methyltransferase</shortName>
    </alternativeName>
</protein>
<dbReference type="Gene3D" id="3.40.50.150">
    <property type="entry name" value="Vaccinia Virus protein VP39"/>
    <property type="match status" value="1"/>
</dbReference>
<keyword evidence="4 6" id="KW-0808">Transferase</keyword>
<comment type="similarity">
    <text evidence="6">Belongs to the methyltransferase superfamily. RNA methyltransferase RsmG family.</text>
</comment>
<sequence>MSVLTETLSAGAAELGIELPEKKLILFEKYYAMIIQTNQNINLTAIVEERDVAVKHFTDALTCLKAAPFDAAMSVLDVGSGAGIPGIPLKICRPDLKITLIDSLDKRVKFLKSAIKGLGLEEIEAFHKRIEDLGRNKEYRGRYDRVLARAVANLGVLAEYCLPPLKKGGLFLAMKGPLPAEEIKNAEKAITILGGVVERTVLLRLPITGEERSLVVIRKIKDTPAKYPRRAGIPSKKPL</sequence>
<dbReference type="Proteomes" id="UP000297597">
    <property type="component" value="Unassembled WGS sequence"/>
</dbReference>
<dbReference type="GO" id="GO:0070043">
    <property type="term" value="F:rRNA (guanine-N7-)-methyltransferase activity"/>
    <property type="evidence" value="ECO:0007669"/>
    <property type="project" value="UniProtKB-UniRule"/>
</dbReference>
<feature type="binding site" evidence="6">
    <location>
        <position position="149"/>
    </location>
    <ligand>
        <name>S-adenosyl-L-methionine</name>
        <dbReference type="ChEBI" id="CHEBI:59789"/>
    </ligand>
</feature>
<feature type="binding site" evidence="6">
    <location>
        <position position="79"/>
    </location>
    <ligand>
        <name>S-adenosyl-L-methionine</name>
        <dbReference type="ChEBI" id="CHEBI:59789"/>
    </ligand>
</feature>
<comment type="caution">
    <text evidence="7">The sequence shown here is derived from an EMBL/GenBank/DDBJ whole genome shotgun (WGS) entry which is preliminary data.</text>
</comment>
<reference evidence="7 8" key="1">
    <citation type="journal article" date="2018" name="Environ. Microbiol.">
        <title>Novel energy conservation strategies and behaviour of Pelotomaculum schinkii driving syntrophic propionate catabolism.</title>
        <authorList>
            <person name="Hidalgo-Ahumada C.A.P."/>
            <person name="Nobu M.K."/>
            <person name="Narihiro T."/>
            <person name="Tamaki H."/>
            <person name="Liu W.T."/>
            <person name="Kamagata Y."/>
            <person name="Stams A.J.M."/>
            <person name="Imachi H."/>
            <person name="Sousa D.Z."/>
        </authorList>
    </citation>
    <scope>NUCLEOTIDE SEQUENCE [LARGE SCALE GENOMIC DNA]</scope>
    <source>
        <strain evidence="7 8">MGP</strain>
    </source>
</reference>
<dbReference type="InterPro" id="IPR003682">
    <property type="entry name" value="rRNA_ssu_MeTfrase_G"/>
</dbReference>
<accession>A0A4Y7RXI2</accession>